<feature type="transmembrane region" description="Helical" evidence="1">
    <location>
        <begin position="84"/>
        <end position="105"/>
    </location>
</feature>
<organism evidence="2 3">
    <name type="scientific">Nostocoides japonicum T1-X7</name>
    <dbReference type="NCBI Taxonomy" id="1194083"/>
    <lineage>
        <taxon>Bacteria</taxon>
        <taxon>Bacillati</taxon>
        <taxon>Actinomycetota</taxon>
        <taxon>Actinomycetes</taxon>
        <taxon>Micrococcales</taxon>
        <taxon>Intrasporangiaceae</taxon>
        <taxon>Nostocoides</taxon>
    </lineage>
</organism>
<keyword evidence="1" id="KW-0472">Membrane</keyword>
<dbReference type="OrthoDB" id="64737at2"/>
<dbReference type="Proteomes" id="UP000035721">
    <property type="component" value="Unassembled WGS sequence"/>
</dbReference>
<evidence type="ECO:0008006" key="4">
    <source>
        <dbReference type="Google" id="ProtNLM"/>
    </source>
</evidence>
<dbReference type="AlphaFoldDB" id="A0A077LZ93"/>
<name>A0A077LZ93_9MICO</name>
<dbReference type="Pfam" id="PF07077">
    <property type="entry name" value="DUF1345"/>
    <property type="match status" value="1"/>
</dbReference>
<reference evidence="2 3" key="1">
    <citation type="journal article" date="2013" name="ISME J.">
        <title>A metabolic model for members of the genus Tetrasphaera involved in enhanced biological phosphorus removal.</title>
        <authorList>
            <person name="Kristiansen R."/>
            <person name="Nguyen H.T.T."/>
            <person name="Saunders A.M."/>
            <person name="Nielsen J.L."/>
            <person name="Wimmer R."/>
            <person name="Le V.Q."/>
            <person name="McIlroy S.J."/>
            <person name="Petrovski S."/>
            <person name="Seviour R.J."/>
            <person name="Calteau A."/>
            <person name="Nielsen K.L."/>
            <person name="Nielsen P.H."/>
        </authorList>
    </citation>
    <scope>NUCLEOTIDE SEQUENCE [LARGE SCALE GENOMIC DNA]</scope>
    <source>
        <strain evidence="2 3">T1-X7</strain>
    </source>
</reference>
<evidence type="ECO:0000313" key="3">
    <source>
        <dbReference type="Proteomes" id="UP000035721"/>
    </source>
</evidence>
<keyword evidence="3" id="KW-1185">Reference proteome</keyword>
<dbReference type="EMBL" id="CAJB01000182">
    <property type="protein sequence ID" value="CCH78202.1"/>
    <property type="molecule type" value="Genomic_DNA"/>
</dbReference>
<evidence type="ECO:0000256" key="1">
    <source>
        <dbReference type="SAM" id="Phobius"/>
    </source>
</evidence>
<dbReference type="RefSeq" id="WP_048555169.1">
    <property type="nucleotide sequence ID" value="NZ_HF570958.1"/>
</dbReference>
<feature type="transmembrane region" description="Helical" evidence="1">
    <location>
        <begin position="12"/>
        <end position="34"/>
    </location>
</feature>
<proteinExistence type="predicted"/>
<accession>A0A077LZ93</accession>
<keyword evidence="1" id="KW-0812">Transmembrane</keyword>
<feature type="transmembrane region" description="Helical" evidence="1">
    <location>
        <begin position="196"/>
        <end position="217"/>
    </location>
</feature>
<comment type="caution">
    <text evidence="2">The sequence shown here is derived from an EMBL/GenBank/DDBJ whole genome shotgun (WGS) entry which is preliminary data.</text>
</comment>
<gene>
    <name evidence="2" type="ORF">BN12_2620017</name>
</gene>
<keyword evidence="1" id="KW-1133">Transmembrane helix</keyword>
<feature type="transmembrane region" description="Helical" evidence="1">
    <location>
        <begin position="40"/>
        <end position="63"/>
    </location>
</feature>
<dbReference type="STRING" id="1194083.BN12_2620017"/>
<sequence>MADRASLELRVSVRLVVAVLVGAVAAAIFGYGIGRPLVDALLLGYVVAALVFSVPLLWTMMRVGPEETRRYLDGMDPTPSETDIVVIVSSVASLAGIAVMLTGGAHGASSSRQIGEAALAVGTVACGWLLLHTIYLLRYARQWYNAEPGCIDFNGDDTPAFTDFAYLAFTLGMTYQVSDTDLKTRAVRRIVLRHTLLSYLFGTVIVASTINLVIGLAT</sequence>
<dbReference type="InterPro" id="IPR009781">
    <property type="entry name" value="DUF1345"/>
</dbReference>
<evidence type="ECO:0000313" key="2">
    <source>
        <dbReference type="EMBL" id="CCH78202.1"/>
    </source>
</evidence>
<protein>
    <recommendedName>
        <fullName evidence="4">DUF1345 domain-containing protein</fullName>
    </recommendedName>
</protein>
<feature type="transmembrane region" description="Helical" evidence="1">
    <location>
        <begin position="117"/>
        <end position="137"/>
    </location>
</feature>